<evidence type="ECO:0000256" key="1">
    <source>
        <dbReference type="SAM" id="MobiDB-lite"/>
    </source>
</evidence>
<dbReference type="KEGG" id="vg:10359139"/>
<dbReference type="RefSeq" id="YP_004301442.1">
    <property type="nucleotide sequence ID" value="NC_015253.1"/>
</dbReference>
<evidence type="ECO:0000313" key="3">
    <source>
        <dbReference type="Proteomes" id="UP000000331"/>
    </source>
</evidence>
<evidence type="ECO:0000313" key="2">
    <source>
        <dbReference type="EMBL" id="ADJ53143.1"/>
    </source>
</evidence>
<accession>D9J0Q6</accession>
<sequence length="63" mass="7198">MPIGKVDPESGATIYYPTPQDRTNKSLRREIREISQKVDSIILEVRQLRALVVGNTENERSTK</sequence>
<keyword evidence="3" id="KW-1185">Reference proteome</keyword>
<dbReference type="EMBL" id="HM242243">
    <property type="protein sequence ID" value="ADJ53143.1"/>
    <property type="molecule type" value="Genomic_DNA"/>
</dbReference>
<dbReference type="Proteomes" id="UP000000331">
    <property type="component" value="Segment"/>
</dbReference>
<dbReference type="GeneID" id="10359139"/>
<protein>
    <submittedName>
        <fullName evidence="2">Gp109</fullName>
    </submittedName>
</protein>
<organism evidence="2 3">
    <name type="scientific">Brochothrix phage A9</name>
    <dbReference type="NCBI Taxonomy" id="857312"/>
    <lineage>
        <taxon>Viruses</taxon>
        <taxon>Duplodnaviria</taxon>
        <taxon>Heunggongvirae</taxon>
        <taxon>Uroviricota</taxon>
        <taxon>Caudoviricetes</taxon>
        <taxon>Herelleviridae</taxon>
        <taxon>Klumppvirus</taxon>
        <taxon>Klumppvirus A9</taxon>
    </lineage>
</organism>
<name>D9J0Q6_9CAUD</name>
<proteinExistence type="predicted"/>
<reference evidence="2 3" key="1">
    <citation type="journal article" date="2010" name="J. Bacteriol.">
        <title>Brochothrix thermosphacta bacteriophages feature heterogeneous and highly mosaic genomes and utilize unique prophage insertion sites.</title>
        <authorList>
            <person name="Kilcher S."/>
            <person name="Loessner M.J."/>
            <person name="Klumpp J."/>
        </authorList>
    </citation>
    <scope>NUCLEOTIDE SEQUENCE [LARGE SCALE GENOMIC DNA]</scope>
</reference>
<feature type="region of interest" description="Disordered" evidence="1">
    <location>
        <begin position="1"/>
        <end position="20"/>
    </location>
</feature>